<gene>
    <name evidence="2" type="ORF">GYMLUDRAFT_64629</name>
</gene>
<keyword evidence="3" id="KW-1185">Reference proteome</keyword>
<feature type="region of interest" description="Disordered" evidence="1">
    <location>
        <begin position="183"/>
        <end position="247"/>
    </location>
</feature>
<name>A0A0D0BBM7_9AGAR</name>
<evidence type="ECO:0000313" key="2">
    <source>
        <dbReference type="EMBL" id="KIK51776.1"/>
    </source>
</evidence>
<sequence length="266" mass="29050">MAMLLLRTSICLASAALRMGIVFAFSHRLGSSYLLAKSMLNAIANISVPSLKACPMKLMKNIQSDKIQWSGKAHANSIAYVAFIFASDSPKLHHTISPSDDFQVNKGCVNKHQAFDTLIAIFENEKYKNNDWIKKTLDVWQEFVSWMLPLLKNKAPEDEDEDLTLNQMQCVLKAWKKALAETSKTNSSSAAPSDATNPNESASGPSAPAASNAPTSDNTVPISDPTTSSTKNDNTDSNQPSINVASSTPTSPFQLFSCLYWVTVIR</sequence>
<feature type="compositionally biased region" description="Polar residues" evidence="1">
    <location>
        <begin position="183"/>
        <end position="196"/>
    </location>
</feature>
<proteinExistence type="predicted"/>
<dbReference type="AlphaFoldDB" id="A0A0D0BBM7"/>
<protein>
    <submittedName>
        <fullName evidence="2">Uncharacterized protein</fullName>
    </submittedName>
</protein>
<accession>A0A0D0BBM7</accession>
<dbReference type="EMBL" id="KN834855">
    <property type="protein sequence ID" value="KIK51776.1"/>
    <property type="molecule type" value="Genomic_DNA"/>
</dbReference>
<feature type="compositionally biased region" description="Low complexity" evidence="1">
    <location>
        <begin position="197"/>
        <end position="238"/>
    </location>
</feature>
<organism evidence="2 3">
    <name type="scientific">Collybiopsis luxurians FD-317 M1</name>
    <dbReference type="NCBI Taxonomy" id="944289"/>
    <lineage>
        <taxon>Eukaryota</taxon>
        <taxon>Fungi</taxon>
        <taxon>Dikarya</taxon>
        <taxon>Basidiomycota</taxon>
        <taxon>Agaricomycotina</taxon>
        <taxon>Agaricomycetes</taxon>
        <taxon>Agaricomycetidae</taxon>
        <taxon>Agaricales</taxon>
        <taxon>Marasmiineae</taxon>
        <taxon>Omphalotaceae</taxon>
        <taxon>Collybiopsis</taxon>
        <taxon>Collybiopsis luxurians</taxon>
    </lineage>
</organism>
<reference evidence="2 3" key="1">
    <citation type="submission" date="2014-04" db="EMBL/GenBank/DDBJ databases">
        <title>Evolutionary Origins and Diversification of the Mycorrhizal Mutualists.</title>
        <authorList>
            <consortium name="DOE Joint Genome Institute"/>
            <consortium name="Mycorrhizal Genomics Consortium"/>
            <person name="Kohler A."/>
            <person name="Kuo A."/>
            <person name="Nagy L.G."/>
            <person name="Floudas D."/>
            <person name="Copeland A."/>
            <person name="Barry K.W."/>
            <person name="Cichocki N."/>
            <person name="Veneault-Fourrey C."/>
            <person name="LaButti K."/>
            <person name="Lindquist E.A."/>
            <person name="Lipzen A."/>
            <person name="Lundell T."/>
            <person name="Morin E."/>
            <person name="Murat C."/>
            <person name="Riley R."/>
            <person name="Ohm R."/>
            <person name="Sun H."/>
            <person name="Tunlid A."/>
            <person name="Henrissat B."/>
            <person name="Grigoriev I.V."/>
            <person name="Hibbett D.S."/>
            <person name="Martin F."/>
        </authorList>
    </citation>
    <scope>NUCLEOTIDE SEQUENCE [LARGE SCALE GENOMIC DNA]</scope>
    <source>
        <strain evidence="2 3">FD-317 M1</strain>
    </source>
</reference>
<dbReference type="Proteomes" id="UP000053593">
    <property type="component" value="Unassembled WGS sequence"/>
</dbReference>
<dbReference type="HOGENOM" id="CLU_1046036_0_0_1"/>
<evidence type="ECO:0000256" key="1">
    <source>
        <dbReference type="SAM" id="MobiDB-lite"/>
    </source>
</evidence>
<evidence type="ECO:0000313" key="3">
    <source>
        <dbReference type="Proteomes" id="UP000053593"/>
    </source>
</evidence>